<protein>
    <recommendedName>
        <fullName evidence="2">DUF1985 domain-containing protein</fullName>
    </recommendedName>
</protein>
<feature type="domain" description="DUF1985" evidence="2">
    <location>
        <begin position="81"/>
        <end position="155"/>
    </location>
</feature>
<feature type="compositionally biased region" description="Basic and acidic residues" evidence="1">
    <location>
        <begin position="239"/>
        <end position="248"/>
    </location>
</feature>
<dbReference type="PANTHER" id="PTHR48449">
    <property type="entry name" value="DUF1985 DOMAIN-CONTAINING PROTEIN"/>
    <property type="match status" value="1"/>
</dbReference>
<reference evidence="3 4" key="1">
    <citation type="journal article" date="2021" name="BMC Genomics">
        <title>Datura genome reveals duplications of psychoactive alkaloid biosynthetic genes and high mutation rate following tissue culture.</title>
        <authorList>
            <person name="Rajewski A."/>
            <person name="Carter-House D."/>
            <person name="Stajich J."/>
            <person name="Litt A."/>
        </authorList>
    </citation>
    <scope>NUCLEOTIDE SEQUENCE [LARGE SCALE GENOMIC DNA]</scope>
    <source>
        <strain evidence="3">AR-01</strain>
    </source>
</reference>
<dbReference type="Proteomes" id="UP000823775">
    <property type="component" value="Unassembled WGS sequence"/>
</dbReference>
<feature type="region of interest" description="Disordered" evidence="1">
    <location>
        <begin position="52"/>
        <end position="86"/>
    </location>
</feature>
<feature type="region of interest" description="Disordered" evidence="1">
    <location>
        <begin position="1"/>
        <end position="40"/>
    </location>
</feature>
<organism evidence="3 4">
    <name type="scientific">Datura stramonium</name>
    <name type="common">Jimsonweed</name>
    <name type="synonym">Common thornapple</name>
    <dbReference type="NCBI Taxonomy" id="4076"/>
    <lineage>
        <taxon>Eukaryota</taxon>
        <taxon>Viridiplantae</taxon>
        <taxon>Streptophyta</taxon>
        <taxon>Embryophyta</taxon>
        <taxon>Tracheophyta</taxon>
        <taxon>Spermatophyta</taxon>
        <taxon>Magnoliopsida</taxon>
        <taxon>eudicotyledons</taxon>
        <taxon>Gunneridae</taxon>
        <taxon>Pentapetalae</taxon>
        <taxon>asterids</taxon>
        <taxon>lamiids</taxon>
        <taxon>Solanales</taxon>
        <taxon>Solanaceae</taxon>
        <taxon>Solanoideae</taxon>
        <taxon>Datureae</taxon>
        <taxon>Datura</taxon>
    </lineage>
</organism>
<evidence type="ECO:0000259" key="2">
    <source>
        <dbReference type="Pfam" id="PF09331"/>
    </source>
</evidence>
<dbReference type="InterPro" id="IPR015410">
    <property type="entry name" value="DUF1985"/>
</dbReference>
<feature type="region of interest" description="Disordered" evidence="1">
    <location>
        <begin position="221"/>
        <end position="261"/>
    </location>
</feature>
<name>A0ABS8SF89_DATST</name>
<feature type="compositionally biased region" description="Basic and acidic residues" evidence="1">
    <location>
        <begin position="60"/>
        <end position="86"/>
    </location>
</feature>
<comment type="caution">
    <text evidence="3">The sequence shown here is derived from an EMBL/GenBank/DDBJ whole genome shotgun (WGS) entry which is preliminary data.</text>
</comment>
<feature type="compositionally biased region" description="Basic and acidic residues" evidence="1">
    <location>
        <begin position="24"/>
        <end position="34"/>
    </location>
</feature>
<evidence type="ECO:0000313" key="4">
    <source>
        <dbReference type="Proteomes" id="UP000823775"/>
    </source>
</evidence>
<evidence type="ECO:0000256" key="1">
    <source>
        <dbReference type="SAM" id="MobiDB-lite"/>
    </source>
</evidence>
<dbReference type="Pfam" id="PF09331">
    <property type="entry name" value="DUF1985"/>
    <property type="match status" value="1"/>
</dbReference>
<dbReference type="EMBL" id="JACEIK010000447">
    <property type="protein sequence ID" value="MCD7457224.1"/>
    <property type="molecule type" value="Genomic_DNA"/>
</dbReference>
<feature type="non-terminal residue" evidence="3">
    <location>
        <position position="261"/>
    </location>
</feature>
<evidence type="ECO:0000313" key="3">
    <source>
        <dbReference type="EMBL" id="MCD7457224.1"/>
    </source>
</evidence>
<gene>
    <name evidence="3" type="ORF">HAX54_034561</name>
</gene>
<sequence length="261" mass="28906">MTSKRARSTSKSVVASRRSKRTKTQVEETNDKPETPGYLDVLADQAGVIAENEVASSQKQQDDALEAKKASEVDKDDSSQEQTESEHVKDKTVILLLVLEEPNRQPRVMICSIWFVHNVLCARDVGKNISSDWLKFPANYEAFNAYPWGRESFKLAAEYLLRELKPNVKTINLYGFPWAFMVWVFEVIPYLRHQVKNFPEEVSSPCGGGYTPLDVGGAGDAGGVGDAGGAGGRYTPAAEEVRRQEDTPYRLGRSSVVGTSK</sequence>
<dbReference type="PANTHER" id="PTHR48449:SF1">
    <property type="entry name" value="DUF1985 DOMAIN-CONTAINING PROTEIN"/>
    <property type="match status" value="1"/>
</dbReference>
<feature type="compositionally biased region" description="Gly residues" evidence="1">
    <location>
        <begin position="221"/>
        <end position="232"/>
    </location>
</feature>
<proteinExistence type="predicted"/>
<keyword evidence="4" id="KW-1185">Reference proteome</keyword>
<accession>A0ABS8SF89</accession>